<evidence type="ECO:0000256" key="14">
    <source>
        <dbReference type="SAM" id="MobiDB-lite"/>
    </source>
</evidence>
<dbReference type="AlphaFoldDB" id="A0A8J8MJM4"/>
<dbReference type="KEGG" id="vpy:HZI73_11565"/>
<dbReference type="SUPFAM" id="SSF47384">
    <property type="entry name" value="Homodimeric domain of signal transducing histidine kinase"/>
    <property type="match status" value="1"/>
</dbReference>
<dbReference type="Gene3D" id="3.30.565.10">
    <property type="entry name" value="Histidine kinase-like ATPase, C-terminal domain"/>
    <property type="match status" value="1"/>
</dbReference>
<comment type="catalytic activity">
    <reaction evidence="1">
        <text>ATP + protein L-histidine = ADP + protein N-phospho-L-histidine.</text>
        <dbReference type="EC" id="2.7.13.3"/>
    </reaction>
</comment>
<dbReference type="InterPro" id="IPR003594">
    <property type="entry name" value="HATPase_dom"/>
</dbReference>
<dbReference type="InterPro" id="IPR036097">
    <property type="entry name" value="HisK_dim/P_sf"/>
</dbReference>
<dbReference type="Gene3D" id="1.10.287.130">
    <property type="match status" value="1"/>
</dbReference>
<dbReference type="FunFam" id="1.10.287.130:FF:000001">
    <property type="entry name" value="Two-component sensor histidine kinase"/>
    <property type="match status" value="1"/>
</dbReference>
<feature type="transmembrane region" description="Helical" evidence="15">
    <location>
        <begin position="397"/>
        <end position="421"/>
    </location>
</feature>
<dbReference type="SMART" id="SM00387">
    <property type="entry name" value="HATPase_c"/>
    <property type="match status" value="1"/>
</dbReference>
<dbReference type="RefSeq" id="WP_212698379.1">
    <property type="nucleotide sequence ID" value="NZ_CP058649.1"/>
</dbReference>
<sequence length="786" mass="90537">MDTNSRNKEQESMNQEHDRQVKQAETNDNQSDDAYYELNIEEGKEQLDEIVGNEKGTQKDSGRKGSTHKIRYIPRTCITFLMIILSAIAVVSSYRPIRDRVFDTESEQKRYMETSAFNREILYLTRNLIDKLRQDLQPEDEVINNTNIHVMSVKYRIIDKRSKKTLSNFDDEDITDSQIKNNPFYLHIQSNENAEVTLEHTPEISFGDYRIKELFTFGEERVDRRNKTVITMYLSDYQDMMNHYKEKLTIAYDEIRLIDHNDNTIEIITTNANNKFDESSHHRKFGDLDITYMVKDNLLAYDDVVADGMIQYMVEKYVLLILAIGFISMLIMMIIAFIIPYGFQSNIPLFRIFNKLYIEFKIGLCLLIGVFIASGFHELGFMIHPNLWFDAVLNTDTYYYAMGITVVSILFLFIHLFVVYIKYIYYEGFVNGFIKNSFVLLLLLKFFNRLKQLLSIDIRHHSTRKIILMALGSVLLLLMISILPAQLGVLLAIAVGGLLLKALTKLANDIKSLDDISAQLSEGNFDRVIDESTGGILRPITENLNRIKKGFSVAVNKATKSQKMKTELISNVSHDLKTPLTSIITYVDLLKDETLDEDKRKEYTTILDTMAKRLKVLIEDLFEASKASSGNIDIQLESLDINALFRQTLGELEEKLNKSDLIIRLNVPEEPIMCQLDGRRTYRVFENIMTNILKYAMKGSRVYIHMIDGEEEVTIIFRNTSAYEMTFDVHDITERFTRGDASRNTEGSGLGLSIAKSLVELQGGRLTIHVDGDLFKLTLAFPKEKI</sequence>
<comment type="subcellular location">
    <subcellularLocation>
        <location evidence="2">Cell membrane</location>
        <topology evidence="2">Multi-pass membrane protein</topology>
    </subcellularLocation>
</comment>
<evidence type="ECO:0000313" key="17">
    <source>
        <dbReference type="EMBL" id="QUI22884.1"/>
    </source>
</evidence>
<dbReference type="EC" id="2.7.13.3" evidence="3"/>
<evidence type="ECO:0000256" key="6">
    <source>
        <dbReference type="ARBA" id="ARBA00022679"/>
    </source>
</evidence>
<keyword evidence="4" id="KW-1003">Cell membrane</keyword>
<dbReference type="Pfam" id="PF02518">
    <property type="entry name" value="HATPase_c"/>
    <property type="match status" value="1"/>
</dbReference>
<dbReference type="InterPro" id="IPR036890">
    <property type="entry name" value="HATPase_C_sf"/>
</dbReference>
<evidence type="ECO:0000313" key="18">
    <source>
        <dbReference type="Proteomes" id="UP000683246"/>
    </source>
</evidence>
<dbReference type="PANTHER" id="PTHR45528:SF1">
    <property type="entry name" value="SENSOR HISTIDINE KINASE CPXA"/>
    <property type="match status" value="1"/>
</dbReference>
<evidence type="ECO:0000256" key="13">
    <source>
        <dbReference type="ARBA" id="ARBA00023136"/>
    </source>
</evidence>
<dbReference type="PROSITE" id="PS50109">
    <property type="entry name" value="HIS_KIN"/>
    <property type="match status" value="1"/>
</dbReference>
<dbReference type="Pfam" id="PF00512">
    <property type="entry name" value="HisKA"/>
    <property type="match status" value="1"/>
</dbReference>
<dbReference type="GO" id="GO:0005524">
    <property type="term" value="F:ATP binding"/>
    <property type="evidence" value="ECO:0007669"/>
    <property type="project" value="UniProtKB-KW"/>
</dbReference>
<feature type="compositionally biased region" description="Basic and acidic residues" evidence="14">
    <location>
        <begin position="1"/>
        <end position="22"/>
    </location>
</feature>
<evidence type="ECO:0000256" key="8">
    <source>
        <dbReference type="ARBA" id="ARBA00022741"/>
    </source>
</evidence>
<evidence type="ECO:0000256" key="9">
    <source>
        <dbReference type="ARBA" id="ARBA00022777"/>
    </source>
</evidence>
<name>A0A8J8MJM4_9FIRM</name>
<dbReference type="InterPro" id="IPR050398">
    <property type="entry name" value="HssS/ArlS-like"/>
</dbReference>
<feature type="transmembrane region" description="Helical" evidence="15">
    <location>
        <begin position="72"/>
        <end position="94"/>
    </location>
</feature>
<keyword evidence="6" id="KW-0808">Transferase</keyword>
<keyword evidence="9 17" id="KW-0418">Kinase</keyword>
<evidence type="ECO:0000256" key="15">
    <source>
        <dbReference type="SAM" id="Phobius"/>
    </source>
</evidence>
<dbReference type="GO" id="GO:0005886">
    <property type="term" value="C:plasma membrane"/>
    <property type="evidence" value="ECO:0007669"/>
    <property type="project" value="UniProtKB-SubCell"/>
</dbReference>
<keyword evidence="7 15" id="KW-0812">Transmembrane</keyword>
<dbReference type="EMBL" id="CP058649">
    <property type="protein sequence ID" value="QUI22884.1"/>
    <property type="molecule type" value="Genomic_DNA"/>
</dbReference>
<evidence type="ECO:0000259" key="16">
    <source>
        <dbReference type="PROSITE" id="PS50109"/>
    </source>
</evidence>
<dbReference type="InterPro" id="IPR005467">
    <property type="entry name" value="His_kinase_dom"/>
</dbReference>
<protein>
    <recommendedName>
        <fullName evidence="3">histidine kinase</fullName>
        <ecNumber evidence="3">2.7.13.3</ecNumber>
    </recommendedName>
</protein>
<keyword evidence="11 15" id="KW-1133">Transmembrane helix</keyword>
<dbReference type="InterPro" id="IPR003661">
    <property type="entry name" value="HisK_dim/P_dom"/>
</dbReference>
<dbReference type="GO" id="GO:0000155">
    <property type="term" value="F:phosphorelay sensor kinase activity"/>
    <property type="evidence" value="ECO:0007669"/>
    <property type="project" value="InterPro"/>
</dbReference>
<evidence type="ECO:0000256" key="3">
    <source>
        <dbReference type="ARBA" id="ARBA00012438"/>
    </source>
</evidence>
<evidence type="ECO:0000256" key="12">
    <source>
        <dbReference type="ARBA" id="ARBA00023012"/>
    </source>
</evidence>
<accession>A0A8J8MJM4</accession>
<evidence type="ECO:0000256" key="2">
    <source>
        <dbReference type="ARBA" id="ARBA00004651"/>
    </source>
</evidence>
<evidence type="ECO:0000256" key="5">
    <source>
        <dbReference type="ARBA" id="ARBA00022553"/>
    </source>
</evidence>
<evidence type="ECO:0000256" key="1">
    <source>
        <dbReference type="ARBA" id="ARBA00000085"/>
    </source>
</evidence>
<dbReference type="CDD" id="cd00082">
    <property type="entry name" value="HisKA"/>
    <property type="match status" value="1"/>
</dbReference>
<dbReference type="SMART" id="SM00388">
    <property type="entry name" value="HisKA"/>
    <property type="match status" value="1"/>
</dbReference>
<keyword evidence="13 15" id="KW-0472">Membrane</keyword>
<evidence type="ECO:0000256" key="11">
    <source>
        <dbReference type="ARBA" id="ARBA00022989"/>
    </source>
</evidence>
<evidence type="ECO:0000256" key="10">
    <source>
        <dbReference type="ARBA" id="ARBA00022840"/>
    </source>
</evidence>
<reference evidence="17" key="1">
    <citation type="submission" date="2020-07" db="EMBL/GenBank/DDBJ databases">
        <title>Vallitalea pronyensis genome.</title>
        <authorList>
            <person name="Postec A."/>
        </authorList>
    </citation>
    <scope>NUCLEOTIDE SEQUENCE</scope>
    <source>
        <strain evidence="17">FatNI3</strain>
    </source>
</reference>
<gene>
    <name evidence="17" type="ORF">HZI73_11565</name>
</gene>
<feature type="region of interest" description="Disordered" evidence="14">
    <location>
        <begin position="1"/>
        <end position="36"/>
    </location>
</feature>
<proteinExistence type="predicted"/>
<feature type="transmembrane region" description="Helical" evidence="15">
    <location>
        <begin position="317"/>
        <end position="339"/>
    </location>
</feature>
<feature type="transmembrane region" description="Helical" evidence="15">
    <location>
        <begin position="467"/>
        <end position="500"/>
    </location>
</feature>
<keyword evidence="12" id="KW-0902">Two-component regulatory system</keyword>
<dbReference type="PANTHER" id="PTHR45528">
    <property type="entry name" value="SENSOR HISTIDINE KINASE CPXA"/>
    <property type="match status" value="1"/>
</dbReference>
<keyword evidence="18" id="KW-1185">Reference proteome</keyword>
<evidence type="ECO:0000256" key="7">
    <source>
        <dbReference type="ARBA" id="ARBA00022692"/>
    </source>
</evidence>
<evidence type="ECO:0000256" key="4">
    <source>
        <dbReference type="ARBA" id="ARBA00022475"/>
    </source>
</evidence>
<keyword evidence="10" id="KW-0067">ATP-binding</keyword>
<feature type="transmembrane region" description="Helical" evidence="15">
    <location>
        <begin position="360"/>
        <end position="377"/>
    </location>
</feature>
<feature type="domain" description="Histidine kinase" evidence="16">
    <location>
        <begin position="571"/>
        <end position="785"/>
    </location>
</feature>
<keyword evidence="8" id="KW-0547">Nucleotide-binding</keyword>
<dbReference type="Proteomes" id="UP000683246">
    <property type="component" value="Chromosome"/>
</dbReference>
<keyword evidence="5" id="KW-0597">Phosphoprotein</keyword>
<dbReference type="SUPFAM" id="SSF55874">
    <property type="entry name" value="ATPase domain of HSP90 chaperone/DNA topoisomerase II/histidine kinase"/>
    <property type="match status" value="1"/>
</dbReference>
<organism evidence="17 18">
    <name type="scientific">Vallitalea pronyensis</name>
    <dbReference type="NCBI Taxonomy" id="1348613"/>
    <lineage>
        <taxon>Bacteria</taxon>
        <taxon>Bacillati</taxon>
        <taxon>Bacillota</taxon>
        <taxon>Clostridia</taxon>
        <taxon>Lachnospirales</taxon>
        <taxon>Vallitaleaceae</taxon>
        <taxon>Vallitalea</taxon>
    </lineage>
</organism>